<dbReference type="VEuPathDB" id="VectorBase:PHUM024700"/>
<dbReference type="PROSITE" id="PS50271">
    <property type="entry name" value="ZF_UBP"/>
    <property type="match status" value="1"/>
</dbReference>
<feature type="compositionally biased region" description="Polar residues" evidence="6">
    <location>
        <begin position="499"/>
        <end position="511"/>
    </location>
</feature>
<evidence type="ECO:0000256" key="5">
    <source>
        <dbReference type="PROSITE-ProRule" id="PRU00502"/>
    </source>
</evidence>
<keyword evidence="11" id="KW-1185">Reference proteome</keyword>
<dbReference type="InParanoid" id="E0V9Z8"/>
<dbReference type="Gene3D" id="3.30.40.10">
    <property type="entry name" value="Zinc/RING finger domain, C3HC4 (zinc finger)"/>
    <property type="match status" value="1"/>
</dbReference>
<dbReference type="PANTHER" id="PTHR24006">
    <property type="entry name" value="UBIQUITIN CARBOXYL-TERMINAL HYDROLASE"/>
    <property type="match status" value="1"/>
</dbReference>
<dbReference type="InterPro" id="IPR001607">
    <property type="entry name" value="Znf_UBP"/>
</dbReference>
<feature type="domain" description="USP" evidence="7">
    <location>
        <begin position="210"/>
        <end position="934"/>
    </location>
</feature>
<dbReference type="InterPro" id="IPR018200">
    <property type="entry name" value="USP_CS"/>
</dbReference>
<dbReference type="SUPFAM" id="SSF57850">
    <property type="entry name" value="RING/U-box"/>
    <property type="match status" value="1"/>
</dbReference>
<dbReference type="CDD" id="cd21502">
    <property type="entry name" value="vWA_BABAM1"/>
    <property type="match status" value="1"/>
</dbReference>
<evidence type="ECO:0000313" key="10">
    <source>
        <dbReference type="EnsemblMetazoa" id="PHUM024700-PA"/>
    </source>
</evidence>
<dbReference type="Gene3D" id="3.90.70.10">
    <property type="entry name" value="Cysteine proteinases"/>
    <property type="match status" value="2"/>
</dbReference>
<dbReference type="EnsemblMetazoa" id="PHUM024700-RA">
    <property type="protein sequence ID" value="PHUM024700-PA"/>
    <property type="gene ID" value="PHUM024700"/>
</dbReference>
<dbReference type="SUPFAM" id="SSF54001">
    <property type="entry name" value="Cysteine proteinases"/>
    <property type="match status" value="1"/>
</dbReference>
<dbReference type="AlphaFoldDB" id="E0V9Z8"/>
<sequence length="1190" mass="133235">MGRKKRQADHSIENEDSSDSIEENQKKTIAVNCPHAKNAIHLPGVKKALKPDGFPLTCNGCAKGKTNSNSTSEVENENWALLMCLKCGHCGCGSGSKHAEQHSINRKSDVHDLALNLTIWTVWCYKCDVEIPSNASKKLLECYEFVKKILASNSMDSRTPPVERFVEEKPSVNFSLSRPVKGSDSAVYPPGFESYVPQHNSFLDSLPKARGLCNLGNTCFFNAVLQCLSQTPFLLSILEEMKEEGEKFKLPGGEINFGEEKETLEPLEGVLKGWGQVTQILADTLFEIQSGKSEVFQPRKLLCQLHLKCPQFVGFGQHDSHELLRQLLEIVRTEDLQRYKHAILETLNLDKKSERDNITDELRRKVKAYGKQANELLLRPEQVFRGFLVSTLECQECHNRSDHVESFLDLSLPVMADKPVHIRSKSYDDGGDINSPPSKHQLKMKRKAAAKNRKLRHKNVPSNAAGDANVEENNSRNSSDSDNQDQSDADVEDNVEPEISQNQDVIESGYSSEKPFNGDSACGSPSSETNIHFNRDSALASPVINKNNVSNNASNQILDLTMPSNSLSKENLISSPGNHLSITCQPSSVTSSSEAHLDNRLSSNGQDLDSEIKLNKTSSGVEQEELNLPSVSNVNSTTEKIQCKSNDVEDINRTDNNSESDKMTRLENGIGKLLFEPINKEENNNNSNASLYDKVDEDEDGDDYGGSADGTLGQRVCGENSGECTIHSCLNQFTARELMTGNNKVGCEACTKRVNHGKEGKTVLTNTSKQLLVCSPPAVLILHLKRFQVLRCTFKKKCREVKFPMILDLAPYCSTKCKNGSTIKKNQNEILYSLYGVVEHMGTFHRGHYVAYIKIRPPMKPDDPRWSFLPKGAHGNLAAQIKNNYLDHSHQNGAVGGKLSPPPGKWYYVSDSCTSEVDEENVLSNGLIDYAEEATAGSEFNSNNFQDDSEFPQSLVTEKIIFCIDILLMSKSDNSILNIFNLLKSYFVLKKKICVKSPEFECLLITGNASIIHFNINSIKDIQTALKFVENIEYDDEIKPLEIDKVFNNIASLAELPDPDNHNKCIPFNWVYHVLWLFGRNLFIPTMENTNPYNYLMMSSYFALDILYLYDDTLQNNCIENISQYLCSLNENGKGYFLKVKFNDSPKIFSNFAQFLGHPLMRSSQSKAIFNILELGPPSEEHEIHEINQK</sequence>
<dbReference type="PROSITE" id="PS50235">
    <property type="entry name" value="USP_3"/>
    <property type="match status" value="1"/>
</dbReference>
<dbReference type="Pfam" id="PF02148">
    <property type="entry name" value="zf-UBP"/>
    <property type="match status" value="1"/>
</dbReference>
<dbReference type="OMA" id="MAAGHYV"/>
<evidence type="ECO:0000256" key="2">
    <source>
        <dbReference type="ARBA" id="ARBA00022723"/>
    </source>
</evidence>
<dbReference type="OrthoDB" id="2020758at2759"/>
<evidence type="ECO:0000256" key="6">
    <source>
        <dbReference type="SAM" id="MobiDB-lite"/>
    </source>
</evidence>
<evidence type="ECO:0000259" key="7">
    <source>
        <dbReference type="PROSITE" id="PS50235"/>
    </source>
</evidence>
<dbReference type="GO" id="GO:0005634">
    <property type="term" value="C:nucleus"/>
    <property type="evidence" value="ECO:0007669"/>
    <property type="project" value="TreeGrafter"/>
</dbReference>
<gene>
    <name evidence="10" type="primary">8233911</name>
    <name evidence="9" type="ORF">Phum_PHUM024700</name>
</gene>
<dbReference type="GO" id="GO:0005829">
    <property type="term" value="C:cytosol"/>
    <property type="evidence" value="ECO:0007669"/>
    <property type="project" value="TreeGrafter"/>
</dbReference>
<dbReference type="PROSITE" id="PS00973">
    <property type="entry name" value="USP_2"/>
    <property type="match status" value="1"/>
</dbReference>
<dbReference type="InterPro" id="IPR028889">
    <property type="entry name" value="USP"/>
</dbReference>
<comment type="similarity">
    <text evidence="1">Belongs to the peptidase C19 family.</text>
</comment>
<feature type="region of interest" description="Disordered" evidence="6">
    <location>
        <begin position="1"/>
        <end position="23"/>
    </location>
</feature>
<dbReference type="GeneID" id="8233911"/>
<keyword evidence="3 5" id="KW-0863">Zinc-finger</keyword>
<reference evidence="9" key="1">
    <citation type="submission" date="2007-04" db="EMBL/GenBank/DDBJ databases">
        <title>Annotation of Pediculus humanus corporis strain USDA.</title>
        <authorList>
            <person name="Kirkness E."/>
            <person name="Hannick L."/>
            <person name="Hass B."/>
            <person name="Bruggner R."/>
            <person name="Lawson D."/>
            <person name="Bidwell S."/>
            <person name="Joardar V."/>
            <person name="Caler E."/>
            <person name="Walenz B."/>
            <person name="Inman J."/>
            <person name="Schobel S."/>
            <person name="Galinsky K."/>
            <person name="Amedeo P."/>
            <person name="Strausberg R."/>
        </authorList>
    </citation>
    <scope>NUCLEOTIDE SEQUENCE</scope>
    <source>
        <strain evidence="9">USDA</strain>
    </source>
</reference>
<evidence type="ECO:0000256" key="3">
    <source>
        <dbReference type="ARBA" id="ARBA00022771"/>
    </source>
</evidence>
<protein>
    <submittedName>
        <fullName evidence="10">Ubiquitinyl hydrolase 1</fullName>
    </submittedName>
</protein>
<dbReference type="InterPro" id="IPR001394">
    <property type="entry name" value="Peptidase_C19_UCH"/>
</dbReference>
<feature type="compositionally biased region" description="Low complexity" evidence="6">
    <location>
        <begin position="471"/>
        <end position="481"/>
    </location>
</feature>
<dbReference type="GO" id="GO:0016579">
    <property type="term" value="P:protein deubiquitination"/>
    <property type="evidence" value="ECO:0007669"/>
    <property type="project" value="InterPro"/>
</dbReference>
<reference evidence="10" key="3">
    <citation type="submission" date="2021-02" db="UniProtKB">
        <authorList>
            <consortium name="EnsemblMetazoa"/>
        </authorList>
    </citation>
    <scope>IDENTIFICATION</scope>
    <source>
        <strain evidence="10">USDA</strain>
    </source>
</reference>
<dbReference type="PANTHER" id="PTHR24006:SF781">
    <property type="entry name" value="LD34905P"/>
    <property type="match status" value="1"/>
</dbReference>
<dbReference type="EMBL" id="DS235002">
    <property type="protein sequence ID" value="EEB10204.1"/>
    <property type="molecule type" value="Genomic_DNA"/>
</dbReference>
<evidence type="ECO:0000256" key="4">
    <source>
        <dbReference type="ARBA" id="ARBA00022833"/>
    </source>
</evidence>
<dbReference type="PROSITE" id="PS00972">
    <property type="entry name" value="USP_1"/>
    <property type="match status" value="1"/>
</dbReference>
<dbReference type="HOGENOM" id="CLU_007938_1_0_1"/>
<evidence type="ECO:0000259" key="8">
    <source>
        <dbReference type="PROSITE" id="PS50271"/>
    </source>
</evidence>
<feature type="region of interest" description="Disordered" evidence="6">
    <location>
        <begin position="423"/>
        <end position="529"/>
    </location>
</feature>
<dbReference type="InterPro" id="IPR050164">
    <property type="entry name" value="Peptidase_C19"/>
</dbReference>
<evidence type="ECO:0000256" key="1">
    <source>
        <dbReference type="ARBA" id="ARBA00009085"/>
    </source>
</evidence>
<feature type="domain" description="UBP-type" evidence="8">
    <location>
        <begin position="31"/>
        <end position="150"/>
    </location>
</feature>
<dbReference type="STRING" id="121224.E0V9Z8"/>
<feature type="compositionally biased region" description="Acidic residues" evidence="6">
    <location>
        <begin position="482"/>
        <end position="496"/>
    </location>
</feature>
<name>E0V9Z8_PEDHC</name>
<proteinExistence type="inferred from homology"/>
<dbReference type="EMBL" id="AAZO01000296">
    <property type="status" value="NOT_ANNOTATED_CDS"/>
    <property type="molecule type" value="Genomic_DNA"/>
</dbReference>
<keyword evidence="2" id="KW-0479">Metal-binding</keyword>
<dbReference type="InterPro" id="IPR038765">
    <property type="entry name" value="Papain-like_cys_pep_sf"/>
</dbReference>
<dbReference type="GO" id="GO:0004843">
    <property type="term" value="F:cysteine-type deubiquitinase activity"/>
    <property type="evidence" value="ECO:0007669"/>
    <property type="project" value="InterPro"/>
</dbReference>
<keyword evidence="4" id="KW-0862">Zinc</keyword>
<dbReference type="FunCoup" id="E0V9Z8">
    <property type="interactions" value="2106"/>
</dbReference>
<evidence type="ECO:0000313" key="11">
    <source>
        <dbReference type="Proteomes" id="UP000009046"/>
    </source>
</evidence>
<dbReference type="InterPro" id="IPR013083">
    <property type="entry name" value="Znf_RING/FYVE/PHD"/>
</dbReference>
<feature type="region of interest" description="Disordered" evidence="6">
    <location>
        <begin position="677"/>
        <end position="709"/>
    </location>
</feature>
<dbReference type="KEGG" id="phu:Phum_PHUM024700"/>
<evidence type="ECO:0000313" key="9">
    <source>
        <dbReference type="EMBL" id="EEB10204.1"/>
    </source>
</evidence>
<dbReference type="CTD" id="8233911"/>
<dbReference type="eggNOG" id="KOG1873">
    <property type="taxonomic scope" value="Eukaryota"/>
</dbReference>
<dbReference type="Pfam" id="PF00443">
    <property type="entry name" value="UCH"/>
    <property type="match status" value="1"/>
</dbReference>
<reference evidence="9" key="2">
    <citation type="submission" date="2007-04" db="EMBL/GenBank/DDBJ databases">
        <title>The genome of the human body louse.</title>
        <authorList>
            <consortium name="The Human Body Louse Genome Consortium"/>
            <person name="Kirkness E."/>
            <person name="Walenz B."/>
            <person name="Hass B."/>
            <person name="Bruggner R."/>
            <person name="Strausberg R."/>
        </authorList>
    </citation>
    <scope>NUCLEOTIDE SEQUENCE</scope>
    <source>
        <strain evidence="9">USDA</strain>
    </source>
</reference>
<dbReference type="Proteomes" id="UP000009046">
    <property type="component" value="Unassembled WGS sequence"/>
</dbReference>
<dbReference type="RefSeq" id="XP_002422942.1">
    <property type="nucleotide sequence ID" value="XM_002422897.1"/>
</dbReference>
<organism>
    <name type="scientific">Pediculus humanus subsp. corporis</name>
    <name type="common">Body louse</name>
    <dbReference type="NCBI Taxonomy" id="121224"/>
    <lineage>
        <taxon>Eukaryota</taxon>
        <taxon>Metazoa</taxon>
        <taxon>Ecdysozoa</taxon>
        <taxon>Arthropoda</taxon>
        <taxon>Hexapoda</taxon>
        <taxon>Insecta</taxon>
        <taxon>Pterygota</taxon>
        <taxon>Neoptera</taxon>
        <taxon>Paraneoptera</taxon>
        <taxon>Psocodea</taxon>
        <taxon>Troctomorpha</taxon>
        <taxon>Phthiraptera</taxon>
        <taxon>Anoplura</taxon>
        <taxon>Pediculidae</taxon>
        <taxon>Pediculus</taxon>
    </lineage>
</organism>
<accession>E0V9Z8</accession>
<dbReference type="GO" id="GO:0008270">
    <property type="term" value="F:zinc ion binding"/>
    <property type="evidence" value="ECO:0007669"/>
    <property type="project" value="UniProtKB-KW"/>
</dbReference>
<feature type="compositionally biased region" description="Basic residues" evidence="6">
    <location>
        <begin position="440"/>
        <end position="459"/>
    </location>
</feature>